<dbReference type="AlphaFoldDB" id="A0A816GLK0"/>
<dbReference type="EMBL" id="CAJNOR010013874">
    <property type="protein sequence ID" value="CAF1675605.1"/>
    <property type="molecule type" value="Genomic_DNA"/>
</dbReference>
<keyword evidence="2" id="KW-1185">Reference proteome</keyword>
<sequence length="36" mass="4025">MNTSSATTDSQVTNIDTIKNYLLSYWGIIYLLIGTI</sequence>
<reference evidence="1" key="1">
    <citation type="submission" date="2021-02" db="EMBL/GenBank/DDBJ databases">
        <authorList>
            <person name="Nowell W R."/>
        </authorList>
    </citation>
    <scope>NUCLEOTIDE SEQUENCE</scope>
</reference>
<evidence type="ECO:0000313" key="2">
    <source>
        <dbReference type="Proteomes" id="UP000663828"/>
    </source>
</evidence>
<gene>
    <name evidence="1" type="ORF">XAT740_LOCUS59539</name>
</gene>
<proteinExistence type="predicted"/>
<feature type="non-terminal residue" evidence="1">
    <location>
        <position position="1"/>
    </location>
</feature>
<name>A0A816GLK0_ADIRI</name>
<dbReference type="Proteomes" id="UP000663828">
    <property type="component" value="Unassembled WGS sequence"/>
</dbReference>
<feature type="non-terminal residue" evidence="1">
    <location>
        <position position="36"/>
    </location>
</feature>
<comment type="caution">
    <text evidence="1">The sequence shown here is derived from an EMBL/GenBank/DDBJ whole genome shotgun (WGS) entry which is preliminary data.</text>
</comment>
<evidence type="ECO:0000313" key="1">
    <source>
        <dbReference type="EMBL" id="CAF1675605.1"/>
    </source>
</evidence>
<protein>
    <submittedName>
        <fullName evidence="1">Uncharacterized protein</fullName>
    </submittedName>
</protein>
<accession>A0A816GLK0</accession>
<organism evidence="1 2">
    <name type="scientific">Adineta ricciae</name>
    <name type="common">Rotifer</name>
    <dbReference type="NCBI Taxonomy" id="249248"/>
    <lineage>
        <taxon>Eukaryota</taxon>
        <taxon>Metazoa</taxon>
        <taxon>Spiralia</taxon>
        <taxon>Gnathifera</taxon>
        <taxon>Rotifera</taxon>
        <taxon>Eurotatoria</taxon>
        <taxon>Bdelloidea</taxon>
        <taxon>Adinetida</taxon>
        <taxon>Adinetidae</taxon>
        <taxon>Adineta</taxon>
    </lineage>
</organism>